<dbReference type="OrthoDB" id="1452529at2"/>
<keyword evidence="5" id="KW-1185">Reference proteome</keyword>
<keyword evidence="1" id="KW-0472">Membrane</keyword>
<evidence type="ECO:0000256" key="1">
    <source>
        <dbReference type="SAM" id="Phobius"/>
    </source>
</evidence>
<reference evidence="2 5" key="3">
    <citation type="submission" date="2018-07" db="EMBL/GenBank/DDBJ databases">
        <title>Leeuwenhoekiella genomics.</title>
        <authorList>
            <person name="Tahon G."/>
            <person name="Willems A."/>
        </authorList>
    </citation>
    <scope>NUCLEOTIDE SEQUENCE [LARGE SCALE GENOMIC DNA]</scope>
    <source>
        <strain evidence="2 5">LMG 24856</strain>
    </source>
</reference>
<dbReference type="AlphaFoldDB" id="A0A1M5UIY5"/>
<reference evidence="3" key="2">
    <citation type="submission" date="2016-11" db="EMBL/GenBank/DDBJ databases">
        <authorList>
            <person name="Jaros S."/>
            <person name="Januszkiewicz K."/>
            <person name="Wedrychowicz H."/>
        </authorList>
    </citation>
    <scope>NUCLEOTIDE SEQUENCE [LARGE SCALE GENOMIC DNA]</scope>
    <source>
        <strain evidence="3">DSM 19859</strain>
    </source>
</reference>
<dbReference type="EMBL" id="QOVN01000009">
    <property type="protein sequence ID" value="RXG27098.1"/>
    <property type="molecule type" value="Genomic_DNA"/>
</dbReference>
<dbReference type="STRING" id="573501.SAMN04487999_0691"/>
<name>A0A1M5UIY5_9FLAO</name>
<dbReference type="Proteomes" id="UP000184240">
    <property type="component" value="Unassembled WGS sequence"/>
</dbReference>
<feature type="transmembrane region" description="Helical" evidence="1">
    <location>
        <begin position="12"/>
        <end position="30"/>
    </location>
</feature>
<evidence type="ECO:0000313" key="3">
    <source>
        <dbReference type="EMBL" id="SHH62880.1"/>
    </source>
</evidence>
<keyword evidence="1" id="KW-1133">Transmembrane helix</keyword>
<evidence type="ECO:0000313" key="5">
    <source>
        <dbReference type="Proteomes" id="UP000290037"/>
    </source>
</evidence>
<organism evidence="3 4">
    <name type="scientific">Leeuwenhoekiella palythoae</name>
    <dbReference type="NCBI Taxonomy" id="573501"/>
    <lineage>
        <taxon>Bacteria</taxon>
        <taxon>Pseudomonadati</taxon>
        <taxon>Bacteroidota</taxon>
        <taxon>Flavobacteriia</taxon>
        <taxon>Flavobacteriales</taxon>
        <taxon>Flavobacteriaceae</taxon>
        <taxon>Leeuwenhoekiella</taxon>
    </lineage>
</organism>
<protein>
    <submittedName>
        <fullName evidence="3">Uncharacterized protein</fullName>
    </submittedName>
</protein>
<dbReference type="Proteomes" id="UP000290037">
    <property type="component" value="Unassembled WGS sequence"/>
</dbReference>
<feature type="transmembrane region" description="Helical" evidence="1">
    <location>
        <begin position="36"/>
        <end position="56"/>
    </location>
</feature>
<keyword evidence="1" id="KW-0812">Transmembrane</keyword>
<evidence type="ECO:0000313" key="4">
    <source>
        <dbReference type="Proteomes" id="UP000184240"/>
    </source>
</evidence>
<accession>A0A1M5UIY5</accession>
<sequence length="135" mass="16089">MKLLYKKRRLYLNLAIGIVWIILFILKLLYTEPHNIWLLDYYMPVLSVLYLGQFLYQYHYQYLIVTDTEIIRNHLFFGKKIPLNAVERFYTNNLGDYVIEGAGKKIKINPIIVNQKSLQEFKGFTRTLSIATEIH</sequence>
<gene>
    <name evidence="2" type="ORF">DSM01_3171</name>
    <name evidence="3" type="ORF">SAMN04487999_0691</name>
</gene>
<dbReference type="EMBL" id="FQXT01000001">
    <property type="protein sequence ID" value="SHH62880.1"/>
    <property type="molecule type" value="Genomic_DNA"/>
</dbReference>
<dbReference type="RefSeq" id="WP_072980353.1">
    <property type="nucleotide sequence ID" value="NZ_FQXT01000001.1"/>
</dbReference>
<proteinExistence type="predicted"/>
<evidence type="ECO:0000313" key="2">
    <source>
        <dbReference type="EMBL" id="RXG27098.1"/>
    </source>
</evidence>
<reference evidence="4" key="1">
    <citation type="submission" date="2016-11" db="EMBL/GenBank/DDBJ databases">
        <authorList>
            <person name="Varghese N."/>
            <person name="Submissions S."/>
        </authorList>
    </citation>
    <scope>NUCLEOTIDE SEQUENCE [LARGE SCALE GENOMIC DNA]</scope>
    <source>
        <strain evidence="4">DSM 19859</strain>
    </source>
</reference>